<dbReference type="InterPro" id="IPR006652">
    <property type="entry name" value="Kelch_1"/>
</dbReference>
<evidence type="ECO:0000256" key="2">
    <source>
        <dbReference type="ARBA" id="ARBA00022737"/>
    </source>
</evidence>
<dbReference type="SMART" id="SM00875">
    <property type="entry name" value="BACK"/>
    <property type="match status" value="1"/>
</dbReference>
<dbReference type="OrthoDB" id="5775046at2759"/>
<protein>
    <recommendedName>
        <fullName evidence="4">BACK domain-containing protein</fullName>
    </recommendedName>
</protein>
<dbReference type="InterPro" id="IPR015915">
    <property type="entry name" value="Kelch-typ_b-propeller"/>
</dbReference>
<dbReference type="SUPFAM" id="SSF117281">
    <property type="entry name" value="Kelch motif"/>
    <property type="match status" value="1"/>
</dbReference>
<dbReference type="Pfam" id="PF01344">
    <property type="entry name" value="Kelch_1"/>
    <property type="match status" value="1"/>
</dbReference>
<proteinExistence type="predicted"/>
<dbReference type="eggNOG" id="KOG1072">
    <property type="taxonomic scope" value="Eukaryota"/>
</dbReference>
<dbReference type="FunCoup" id="G0P8I6">
    <property type="interactions" value="282"/>
</dbReference>
<dbReference type="HOGENOM" id="CLU_471929_0_0_1"/>
<feature type="region of interest" description="Disordered" evidence="3">
    <location>
        <begin position="550"/>
        <end position="573"/>
    </location>
</feature>
<dbReference type="InterPro" id="IPR011705">
    <property type="entry name" value="BACK"/>
</dbReference>
<dbReference type="Gene3D" id="2.120.10.80">
    <property type="entry name" value="Kelch-type beta propeller"/>
    <property type="match status" value="1"/>
</dbReference>
<name>G0P8I6_CAEBE</name>
<dbReference type="EMBL" id="GL380134">
    <property type="protein sequence ID" value="EGT47747.1"/>
    <property type="molecule type" value="Genomic_DNA"/>
</dbReference>
<reference evidence="6" key="1">
    <citation type="submission" date="2011-07" db="EMBL/GenBank/DDBJ databases">
        <authorList>
            <consortium name="Caenorhabditis brenneri Sequencing and Analysis Consortium"/>
            <person name="Wilson R.K."/>
        </authorList>
    </citation>
    <scope>NUCLEOTIDE SEQUENCE [LARGE SCALE GENOMIC DNA]</scope>
    <source>
        <strain evidence="6">PB2801</strain>
    </source>
</reference>
<dbReference type="OMA" id="HDMRSDC"/>
<organism evidence="6">
    <name type="scientific">Caenorhabditis brenneri</name>
    <name type="common">Nematode worm</name>
    <dbReference type="NCBI Taxonomy" id="135651"/>
    <lineage>
        <taxon>Eukaryota</taxon>
        <taxon>Metazoa</taxon>
        <taxon>Ecdysozoa</taxon>
        <taxon>Nematoda</taxon>
        <taxon>Chromadorea</taxon>
        <taxon>Rhabditida</taxon>
        <taxon>Rhabditina</taxon>
        <taxon>Rhabditomorpha</taxon>
        <taxon>Rhabditoidea</taxon>
        <taxon>Rhabditidae</taxon>
        <taxon>Peloderinae</taxon>
        <taxon>Caenorhabditis</taxon>
    </lineage>
</organism>
<dbReference type="Gene3D" id="1.25.40.420">
    <property type="match status" value="1"/>
</dbReference>
<keyword evidence="1" id="KW-0880">Kelch repeat</keyword>
<dbReference type="PANTHER" id="PTHR45632:SF3">
    <property type="entry name" value="KELCH-LIKE PROTEIN 32"/>
    <property type="match status" value="1"/>
</dbReference>
<keyword evidence="2" id="KW-0677">Repeat</keyword>
<dbReference type="Proteomes" id="UP000008068">
    <property type="component" value="Unassembled WGS sequence"/>
</dbReference>
<dbReference type="InParanoid" id="G0P8I6"/>
<sequence>MRFCNSGLASIEKCGVSIVSKDGERFEVQLVESEIARELHRLGAVSPRALQMNIMVPFSSITVKYLLGLRNVSDCTEEMDWFALENSLQEIAGFGSQPNYPRIKSIKEAFCDHIASTLSDKNCFLIHKKFREFDCPSHADKTMEYILYNLVRMVVVDKIVDVEFFRLPVEELAELLDRDDVNVNSEIQIAVVIDKWISADFKNRDKFRPMLMSTVRLLGLNEETARLFSDYHLSMKNPRKTRDIVIIVGGWLHRKACDRIEWFDPEQREWKVSQQKLPMAIAYHGAAIVDGILYVFGGSNGVRTCCETWKLSLNTWQWKKCDNMLEPRNYISNSSVVFDGKIYVFGGQNWREISRVGLRSRTGEVYDPKTNRWTATGNLHDMRSDCAAAVFDSQIYVSGGFNGDQILSSVEVYNPIGDFFSRYIDLPYPITGHCLVNHHEQLFIVGGFDGSERLNKIWMWNRKGEWQERHEKLTFGRSTSAACSYKGWVLSVAGYTDRVEASCEALLPISEAGLLSPIPEIPNAKSALKVLIAPNWRSYLENRGTITGNMLMTDDESDDEGTSSYMSHMAERT</sequence>
<evidence type="ECO:0000259" key="4">
    <source>
        <dbReference type="SMART" id="SM00875"/>
    </source>
</evidence>
<evidence type="ECO:0000313" key="5">
    <source>
        <dbReference type="EMBL" id="EGT47747.1"/>
    </source>
</evidence>
<feature type="domain" description="BACK" evidence="4">
    <location>
        <begin position="123"/>
        <end position="229"/>
    </location>
</feature>
<keyword evidence="6" id="KW-1185">Reference proteome</keyword>
<dbReference type="STRING" id="135651.G0P8I6"/>
<dbReference type="Pfam" id="PF24681">
    <property type="entry name" value="Kelch_KLHDC2_KLHL20_DRC7"/>
    <property type="match status" value="1"/>
</dbReference>
<dbReference type="Pfam" id="PF07707">
    <property type="entry name" value="BACK"/>
    <property type="match status" value="1"/>
</dbReference>
<dbReference type="PANTHER" id="PTHR45632">
    <property type="entry name" value="LD33804P"/>
    <property type="match status" value="1"/>
</dbReference>
<dbReference type="AlphaFoldDB" id="G0P8I6"/>
<accession>G0P8I6</accession>
<dbReference type="SMART" id="SM00612">
    <property type="entry name" value="Kelch"/>
    <property type="match status" value="5"/>
</dbReference>
<gene>
    <name evidence="5" type="ORF">CAEBREN_04372</name>
</gene>
<evidence type="ECO:0000256" key="3">
    <source>
        <dbReference type="SAM" id="MobiDB-lite"/>
    </source>
</evidence>
<evidence type="ECO:0000313" key="6">
    <source>
        <dbReference type="Proteomes" id="UP000008068"/>
    </source>
</evidence>
<evidence type="ECO:0000256" key="1">
    <source>
        <dbReference type="ARBA" id="ARBA00022441"/>
    </source>
</evidence>